<proteinExistence type="predicted"/>
<comment type="caution">
    <text evidence="1">The sequence shown here is derived from an EMBL/GenBank/DDBJ whole genome shotgun (WGS) entry which is preliminary data.</text>
</comment>
<gene>
    <name evidence="1" type="ORF">CBP51_16770</name>
</gene>
<dbReference type="EMBL" id="NHNI01000002">
    <property type="protein sequence ID" value="OZY84814.1"/>
    <property type="molecule type" value="Genomic_DNA"/>
</dbReference>
<organism evidence="1 2">
    <name type="scientific">Cellvibrio mixtus</name>
    <dbReference type="NCBI Taxonomy" id="39650"/>
    <lineage>
        <taxon>Bacteria</taxon>
        <taxon>Pseudomonadati</taxon>
        <taxon>Pseudomonadota</taxon>
        <taxon>Gammaproteobacteria</taxon>
        <taxon>Cellvibrionales</taxon>
        <taxon>Cellvibrionaceae</taxon>
        <taxon>Cellvibrio</taxon>
    </lineage>
</organism>
<protein>
    <submittedName>
        <fullName evidence="1">Uncharacterized protein</fullName>
    </submittedName>
</protein>
<dbReference type="RefSeq" id="WP_094985811.1">
    <property type="nucleotide sequence ID" value="NZ_NHNI01000002.1"/>
</dbReference>
<accession>A0A266Q4K8</accession>
<dbReference type="AlphaFoldDB" id="A0A266Q4K8"/>
<keyword evidence="2" id="KW-1185">Reference proteome</keyword>
<evidence type="ECO:0000313" key="2">
    <source>
        <dbReference type="Proteomes" id="UP000216101"/>
    </source>
</evidence>
<sequence>MTVTIYRSTDVGAPALPASGNYNAANFYIELLKKCLVDGYESKPGAGWSVIYDDTTPGKRRAAFGNGNGCIEFITWRTQSLGILIWDSITTPGVGRLVDDSFSSVMSTGINGWKSAFNPAPGVASGNINLIHMPTVNSGQSANVAWTIFADDKSAWVLFHYPSSNGNSVISSMPSTSDAYHSQVFFGALKSPDLLRTQLGNFFILNGQRAAGTSTSPTSVSQSSWSLMCGLRTPSNTLPSVANASTFSWLIWGQSVSGNFIANPRSSVRLLLPIVVTYNGTDVDKPTSVPSANAHYAFATIPGIAEFSEFGNSNTSSYWIYCNQDRGASWNMQPYTVNTEDWMPWSATSTYLNLGITDAANWWA</sequence>
<reference evidence="2" key="1">
    <citation type="submission" date="2017-05" db="EMBL/GenBank/DDBJ databases">
        <authorList>
            <person name="Barney B.M."/>
        </authorList>
    </citation>
    <scope>NUCLEOTIDE SEQUENCE [LARGE SCALE GENOMIC DNA]</scope>
    <source>
        <strain evidence="2">PSBB022</strain>
    </source>
</reference>
<dbReference type="Proteomes" id="UP000216101">
    <property type="component" value="Unassembled WGS sequence"/>
</dbReference>
<evidence type="ECO:0000313" key="1">
    <source>
        <dbReference type="EMBL" id="OZY84814.1"/>
    </source>
</evidence>
<name>A0A266Q4K8_9GAMM</name>